<dbReference type="Proteomes" id="UP000683000">
    <property type="component" value="Unassembled WGS sequence"/>
</dbReference>
<keyword evidence="2" id="KW-1185">Reference proteome</keyword>
<protein>
    <submittedName>
        <fullName evidence="1">Uncharacterized protein</fullName>
    </submittedName>
</protein>
<comment type="caution">
    <text evidence="1">The sequence shown here is derived from an EMBL/GenBank/DDBJ whole genome shotgun (WGS) entry which is preliminary data.</text>
</comment>
<gene>
    <name evidence="1" type="ORF">JVT61DRAFT_13004</name>
</gene>
<sequence>MTWPSLSYVAEDHKGRIVGYILAKMCVPLRHDAYIHSSLPSAGRKLKSLRMAHHPLNLLTVTSHRYLSYGRTDDSD</sequence>
<dbReference type="EMBL" id="JAGFBS010000006">
    <property type="protein sequence ID" value="KAG6378731.1"/>
    <property type="molecule type" value="Genomic_DNA"/>
</dbReference>
<proteinExistence type="predicted"/>
<evidence type="ECO:0000313" key="1">
    <source>
        <dbReference type="EMBL" id="KAG6378731.1"/>
    </source>
</evidence>
<accession>A0A8I2YUR5</accession>
<dbReference type="OrthoDB" id="25586at2759"/>
<evidence type="ECO:0000313" key="2">
    <source>
        <dbReference type="Proteomes" id="UP000683000"/>
    </source>
</evidence>
<reference evidence="1" key="1">
    <citation type="submission" date="2021-03" db="EMBL/GenBank/DDBJ databases">
        <title>Evolutionary innovations through gain and loss of genes in the ectomycorrhizal Boletales.</title>
        <authorList>
            <person name="Wu G."/>
            <person name="Miyauchi S."/>
            <person name="Morin E."/>
            <person name="Yang Z.-L."/>
            <person name="Xu J."/>
            <person name="Martin F.M."/>
        </authorList>
    </citation>
    <scope>NUCLEOTIDE SEQUENCE</scope>
    <source>
        <strain evidence="1">BR01</strain>
    </source>
</reference>
<organism evidence="1 2">
    <name type="scientific">Boletus reticuloceps</name>
    <dbReference type="NCBI Taxonomy" id="495285"/>
    <lineage>
        <taxon>Eukaryota</taxon>
        <taxon>Fungi</taxon>
        <taxon>Dikarya</taxon>
        <taxon>Basidiomycota</taxon>
        <taxon>Agaricomycotina</taxon>
        <taxon>Agaricomycetes</taxon>
        <taxon>Agaricomycetidae</taxon>
        <taxon>Boletales</taxon>
        <taxon>Boletineae</taxon>
        <taxon>Boletaceae</taxon>
        <taxon>Boletoideae</taxon>
        <taxon>Boletus</taxon>
    </lineage>
</organism>
<dbReference type="AlphaFoldDB" id="A0A8I2YUR5"/>
<name>A0A8I2YUR5_9AGAM</name>